<dbReference type="InterPro" id="IPR037066">
    <property type="entry name" value="Plug_dom_sf"/>
</dbReference>
<dbReference type="Pfam" id="PF14905">
    <property type="entry name" value="OMP_b-brl_3"/>
    <property type="match status" value="1"/>
</dbReference>
<comment type="subcellular location">
    <subcellularLocation>
        <location evidence="1">Cell outer membrane</location>
    </subcellularLocation>
</comment>
<dbReference type="EMBL" id="JBHUHZ010000001">
    <property type="protein sequence ID" value="MFD2160941.1"/>
    <property type="molecule type" value="Genomic_DNA"/>
</dbReference>
<accession>A0ABW4ZGF3</accession>
<organism evidence="6 7">
    <name type="scientific">Paradesertivirga mongoliensis</name>
    <dbReference type="NCBI Taxonomy" id="2100740"/>
    <lineage>
        <taxon>Bacteria</taxon>
        <taxon>Pseudomonadati</taxon>
        <taxon>Bacteroidota</taxon>
        <taxon>Sphingobacteriia</taxon>
        <taxon>Sphingobacteriales</taxon>
        <taxon>Sphingobacteriaceae</taxon>
        <taxon>Paradesertivirga</taxon>
    </lineage>
</organism>
<keyword evidence="3" id="KW-0998">Cell outer membrane</keyword>
<evidence type="ECO:0000256" key="1">
    <source>
        <dbReference type="ARBA" id="ARBA00004442"/>
    </source>
</evidence>
<feature type="compositionally biased region" description="Gly residues" evidence="4">
    <location>
        <begin position="808"/>
        <end position="823"/>
    </location>
</feature>
<evidence type="ECO:0000256" key="3">
    <source>
        <dbReference type="ARBA" id="ARBA00023237"/>
    </source>
</evidence>
<dbReference type="RefSeq" id="WP_255905205.1">
    <property type="nucleotide sequence ID" value="NZ_JAFMZO010000005.1"/>
</dbReference>
<dbReference type="InterPro" id="IPR041700">
    <property type="entry name" value="OMP_b-brl_3"/>
</dbReference>
<evidence type="ECO:0000313" key="7">
    <source>
        <dbReference type="Proteomes" id="UP001597387"/>
    </source>
</evidence>
<evidence type="ECO:0000259" key="5">
    <source>
        <dbReference type="Pfam" id="PF14905"/>
    </source>
</evidence>
<feature type="domain" description="Outer membrane protein beta-barrel" evidence="5">
    <location>
        <begin position="366"/>
        <end position="782"/>
    </location>
</feature>
<keyword evidence="6" id="KW-0675">Receptor</keyword>
<feature type="region of interest" description="Disordered" evidence="4">
    <location>
        <begin position="791"/>
        <end position="823"/>
    </location>
</feature>
<dbReference type="InterPro" id="IPR008969">
    <property type="entry name" value="CarboxyPept-like_regulatory"/>
</dbReference>
<sequence>MGQIPGGGAPTVIGRVSGTVVDSITQKPVDYASVGLGRASSTKSTNGALTDQKGVFKIDNVAPGTYKLTIVFMGYQTKVISPVMTTPGKPDLNLGKILLSPSVTALKEVAITGQASLIENRVDKVVYNAEKDATVTGGNAGDVLRKVPMVSVDQDGNVSLRGSQNIKVLINGKPSGAMASNVGDAMKMLPADQIKSVEVVTSPSAKYDAEGSAGIINIITKKSNMSGVSGSISGGVGTRQNNGNANLNVNQNRLSISGNVGGNYTWPQISTIDFASVDSKTMRSQTGRSETERYSGMGSGNVSYDFNSTNSISSGIRFHQGGFSTEGISANSNTPTASSMIGQLYNIDNDSKMQFSGFDWNADYTHKFKKVGNEITFAGQWSHGKSQTDYTTIYSGFNPNQIAANDGINDEYTIQADYALPLTDKIKLEAGAKAILRDITSNSLVQVANGTGVYIENDLMSNDYRYNQDVYSGYTVLSFQLPKSVGVQVGARLENTEIKGRENSANPAFEPFSHDYPNFIPSLAISKTIKSNTFRLSYSKRIQRPSLHYLNPFRNTSNAVSHSMGNPYLSPEITQNVELNFSTFIKTSVINASIYYKHTEDVIESFVSPDEYVTQGKSGNDTTVNVSLTNFDNIGKNNSIGGSFFGQISPVKAITLRTNINLFSYKPQATTEFQRSSANIGTQLLYNAFLSGSVTLPGNFITETFLIINSPRRTFQGKNPAFNMWVVSFSKQVLNKKGKIGLNIVDPFNERKNFRSEIKSGELTQSSNFSMPFRSFGVTFSWQFGKMNFNAPQKKKRGVNNDDLKQDGGQGGTQGGQGGGQGM</sequence>
<evidence type="ECO:0000313" key="6">
    <source>
        <dbReference type="EMBL" id="MFD2160941.1"/>
    </source>
</evidence>
<dbReference type="Gene3D" id="2.40.170.20">
    <property type="entry name" value="TonB-dependent receptor, beta-barrel domain"/>
    <property type="match status" value="1"/>
</dbReference>
<keyword evidence="7" id="KW-1185">Reference proteome</keyword>
<dbReference type="InterPro" id="IPR036942">
    <property type="entry name" value="Beta-barrel_TonB_sf"/>
</dbReference>
<dbReference type="SUPFAM" id="SSF49464">
    <property type="entry name" value="Carboxypeptidase regulatory domain-like"/>
    <property type="match status" value="1"/>
</dbReference>
<dbReference type="PANTHER" id="PTHR40980">
    <property type="entry name" value="PLUG DOMAIN-CONTAINING PROTEIN"/>
    <property type="match status" value="1"/>
</dbReference>
<dbReference type="Gene3D" id="2.170.130.10">
    <property type="entry name" value="TonB-dependent receptor, plug domain"/>
    <property type="match status" value="1"/>
</dbReference>
<protein>
    <submittedName>
        <fullName evidence="6">TonB-dependent receptor domain-containing protein</fullName>
    </submittedName>
</protein>
<dbReference type="Proteomes" id="UP001597387">
    <property type="component" value="Unassembled WGS sequence"/>
</dbReference>
<gene>
    <name evidence="6" type="ORF">ACFSJU_00945</name>
</gene>
<evidence type="ECO:0000256" key="2">
    <source>
        <dbReference type="ARBA" id="ARBA00023136"/>
    </source>
</evidence>
<name>A0ABW4ZGF3_9SPHI</name>
<dbReference type="Pfam" id="PF13620">
    <property type="entry name" value="CarboxypepD_reg"/>
    <property type="match status" value="1"/>
</dbReference>
<proteinExistence type="predicted"/>
<keyword evidence="2" id="KW-0472">Membrane</keyword>
<dbReference type="SUPFAM" id="SSF56935">
    <property type="entry name" value="Porins"/>
    <property type="match status" value="1"/>
</dbReference>
<comment type="caution">
    <text evidence="6">The sequence shown here is derived from an EMBL/GenBank/DDBJ whole genome shotgun (WGS) entry which is preliminary data.</text>
</comment>
<evidence type="ECO:0000256" key="4">
    <source>
        <dbReference type="SAM" id="MobiDB-lite"/>
    </source>
</evidence>
<reference evidence="7" key="1">
    <citation type="journal article" date="2019" name="Int. J. Syst. Evol. Microbiol.">
        <title>The Global Catalogue of Microorganisms (GCM) 10K type strain sequencing project: providing services to taxonomists for standard genome sequencing and annotation.</title>
        <authorList>
            <consortium name="The Broad Institute Genomics Platform"/>
            <consortium name="The Broad Institute Genome Sequencing Center for Infectious Disease"/>
            <person name="Wu L."/>
            <person name="Ma J."/>
        </authorList>
    </citation>
    <scope>NUCLEOTIDE SEQUENCE [LARGE SCALE GENOMIC DNA]</scope>
    <source>
        <strain evidence="7">KCTC 42217</strain>
    </source>
</reference>
<dbReference type="PANTHER" id="PTHR40980:SF4">
    <property type="entry name" value="TONB-DEPENDENT RECEPTOR-LIKE BETA-BARREL DOMAIN-CONTAINING PROTEIN"/>
    <property type="match status" value="1"/>
</dbReference>
<dbReference type="Gene3D" id="2.60.40.1120">
    <property type="entry name" value="Carboxypeptidase-like, regulatory domain"/>
    <property type="match status" value="1"/>
</dbReference>